<gene>
    <name evidence="1" type="ORF">LVJ94_19555</name>
</gene>
<dbReference type="PROSITE" id="PS51257">
    <property type="entry name" value="PROKAR_LIPOPROTEIN"/>
    <property type="match status" value="1"/>
</dbReference>
<dbReference type="EMBL" id="CP089983">
    <property type="protein sequence ID" value="WXB09415.1"/>
    <property type="molecule type" value="Genomic_DNA"/>
</dbReference>
<name>A0ABZ2LGA4_9BACT</name>
<dbReference type="Proteomes" id="UP001374803">
    <property type="component" value="Chromosome"/>
</dbReference>
<accession>A0ABZ2LGA4</accession>
<evidence type="ECO:0000313" key="1">
    <source>
        <dbReference type="EMBL" id="WXB09415.1"/>
    </source>
</evidence>
<evidence type="ECO:0008006" key="3">
    <source>
        <dbReference type="Google" id="ProtNLM"/>
    </source>
</evidence>
<reference evidence="1" key="1">
    <citation type="submission" date="2021-12" db="EMBL/GenBank/DDBJ databases">
        <title>Discovery of the Pendulisporaceae a myxobacterial family with distinct sporulation behavior and unique specialized metabolism.</title>
        <authorList>
            <person name="Garcia R."/>
            <person name="Popoff A."/>
            <person name="Bader C.D."/>
            <person name="Loehr J."/>
            <person name="Walesch S."/>
            <person name="Walt C."/>
            <person name="Boldt J."/>
            <person name="Bunk B."/>
            <person name="Haeckl F.J.F.P.J."/>
            <person name="Gunesch A.P."/>
            <person name="Birkelbach J."/>
            <person name="Nuebel U."/>
            <person name="Pietschmann T."/>
            <person name="Bach T."/>
            <person name="Mueller R."/>
        </authorList>
    </citation>
    <scope>NUCLEOTIDE SEQUENCE</scope>
    <source>
        <strain evidence="1">MSr11367</strain>
    </source>
</reference>
<proteinExistence type="predicted"/>
<organism evidence="1 2">
    <name type="scientific">Pendulispora rubella</name>
    <dbReference type="NCBI Taxonomy" id="2741070"/>
    <lineage>
        <taxon>Bacteria</taxon>
        <taxon>Pseudomonadati</taxon>
        <taxon>Myxococcota</taxon>
        <taxon>Myxococcia</taxon>
        <taxon>Myxococcales</taxon>
        <taxon>Sorangiineae</taxon>
        <taxon>Pendulisporaceae</taxon>
        <taxon>Pendulispora</taxon>
    </lineage>
</organism>
<evidence type="ECO:0000313" key="2">
    <source>
        <dbReference type="Proteomes" id="UP001374803"/>
    </source>
</evidence>
<sequence>MNRFLATTSLITFIASFACSNKEKATPQISVGELRPGQSYELTATDPIRCGQIRPAPLSDTKIEANVVGKDLRIKLDAFRATCGAAPAFTAGGGTTLLNELFVGYYPEGSPNLDCVCSGTLLVKGLPAGSHMLMVHAPDRQGKRTEFSQSIEIP</sequence>
<keyword evidence="2" id="KW-1185">Reference proteome</keyword>
<dbReference type="RefSeq" id="WP_394839088.1">
    <property type="nucleotide sequence ID" value="NZ_CP089929.1"/>
</dbReference>
<protein>
    <recommendedName>
        <fullName evidence="3">Lipoprotein</fullName>
    </recommendedName>
</protein>